<dbReference type="PROSITE" id="PS50077">
    <property type="entry name" value="HEAT_REPEAT"/>
    <property type="match status" value="1"/>
</dbReference>
<dbReference type="EMBL" id="BDIP01000522">
    <property type="protein sequence ID" value="GIQ81876.1"/>
    <property type="molecule type" value="Genomic_DNA"/>
</dbReference>
<dbReference type="InterPro" id="IPR021133">
    <property type="entry name" value="HEAT_type_2"/>
</dbReference>
<dbReference type="Gene3D" id="1.25.10.10">
    <property type="entry name" value="Leucine-rich Repeat Variant"/>
    <property type="match status" value="1"/>
</dbReference>
<feature type="repeat" description="HEAT" evidence="2">
    <location>
        <begin position="11"/>
        <end position="49"/>
    </location>
</feature>
<proteinExistence type="predicted"/>
<organism evidence="3 4">
    <name type="scientific">Kipferlia bialata</name>
    <dbReference type="NCBI Taxonomy" id="797122"/>
    <lineage>
        <taxon>Eukaryota</taxon>
        <taxon>Metamonada</taxon>
        <taxon>Carpediemonas-like organisms</taxon>
        <taxon>Kipferlia</taxon>
    </lineage>
</organism>
<protein>
    <submittedName>
        <fullName evidence="3">Uncharacterized protein</fullName>
    </submittedName>
</protein>
<evidence type="ECO:0000256" key="2">
    <source>
        <dbReference type="PROSITE-ProRule" id="PRU00103"/>
    </source>
</evidence>
<dbReference type="InterPro" id="IPR011989">
    <property type="entry name" value="ARM-like"/>
</dbReference>
<dbReference type="InterPro" id="IPR000357">
    <property type="entry name" value="HEAT"/>
</dbReference>
<evidence type="ECO:0000313" key="4">
    <source>
        <dbReference type="Proteomes" id="UP000265618"/>
    </source>
</evidence>
<gene>
    <name evidence="3" type="ORF">KIPB_002912</name>
</gene>
<dbReference type="Proteomes" id="UP000265618">
    <property type="component" value="Unassembled WGS sequence"/>
</dbReference>
<dbReference type="AlphaFoldDB" id="A0A9K3CSL1"/>
<dbReference type="Pfam" id="PF02985">
    <property type="entry name" value="HEAT"/>
    <property type="match status" value="1"/>
</dbReference>
<evidence type="ECO:0000313" key="3">
    <source>
        <dbReference type="EMBL" id="GIQ81876.1"/>
    </source>
</evidence>
<sequence length="81" mass="8917">MSLLFSNSVCVLPVLLELSRDRISNVRFLACKALGVAGVTLGVNHKLSQDFIIPRLVALTHDDKDNDVINFAKEALELLKP</sequence>
<reference evidence="3 4" key="1">
    <citation type="journal article" date="2018" name="PLoS ONE">
        <title>The draft genome of Kipferlia bialata reveals reductive genome evolution in fornicate parasites.</title>
        <authorList>
            <person name="Tanifuji G."/>
            <person name="Takabayashi S."/>
            <person name="Kume K."/>
            <person name="Takagi M."/>
            <person name="Nakayama T."/>
            <person name="Kamikawa R."/>
            <person name="Inagaki Y."/>
            <person name="Hashimoto T."/>
        </authorList>
    </citation>
    <scope>NUCLEOTIDE SEQUENCE [LARGE SCALE GENOMIC DNA]</scope>
    <source>
        <strain evidence="3">NY0173</strain>
    </source>
</reference>
<comment type="caution">
    <text evidence="3">The sequence shown here is derived from an EMBL/GenBank/DDBJ whole genome shotgun (WGS) entry which is preliminary data.</text>
</comment>
<accession>A0A9K3CSL1</accession>
<keyword evidence="4" id="KW-1185">Reference proteome</keyword>
<dbReference type="InterPro" id="IPR016024">
    <property type="entry name" value="ARM-type_fold"/>
</dbReference>
<keyword evidence="1" id="KW-0677">Repeat</keyword>
<name>A0A9K3CSL1_9EUKA</name>
<evidence type="ECO:0000256" key="1">
    <source>
        <dbReference type="ARBA" id="ARBA00022737"/>
    </source>
</evidence>
<dbReference type="SUPFAM" id="SSF48371">
    <property type="entry name" value="ARM repeat"/>
    <property type="match status" value="1"/>
</dbReference>